<dbReference type="InterPro" id="IPR015943">
    <property type="entry name" value="WD40/YVTN_repeat-like_dom_sf"/>
</dbReference>
<gene>
    <name evidence="2" type="ORF">CTEN210_15676</name>
</gene>
<feature type="compositionally biased region" description="Polar residues" evidence="1">
    <location>
        <begin position="140"/>
        <end position="165"/>
    </location>
</feature>
<accession>A0AAD3DA54</accession>
<feature type="compositionally biased region" description="Polar residues" evidence="1">
    <location>
        <begin position="175"/>
        <end position="217"/>
    </location>
</feature>
<comment type="caution">
    <text evidence="2">The sequence shown here is derived from an EMBL/GenBank/DDBJ whole genome shotgun (WGS) entry which is preliminary data.</text>
</comment>
<dbReference type="Proteomes" id="UP001054902">
    <property type="component" value="Unassembled WGS sequence"/>
</dbReference>
<proteinExistence type="predicted"/>
<feature type="compositionally biased region" description="Basic and acidic residues" evidence="1">
    <location>
        <begin position="219"/>
        <end position="234"/>
    </location>
</feature>
<dbReference type="SUPFAM" id="SSF50978">
    <property type="entry name" value="WD40 repeat-like"/>
    <property type="match status" value="1"/>
</dbReference>
<keyword evidence="3" id="KW-1185">Reference proteome</keyword>
<name>A0AAD3DA54_9STRA</name>
<evidence type="ECO:0000313" key="2">
    <source>
        <dbReference type="EMBL" id="GFH59200.1"/>
    </source>
</evidence>
<dbReference type="AlphaFoldDB" id="A0AAD3DA54"/>
<reference evidence="2 3" key="1">
    <citation type="journal article" date="2021" name="Sci. Rep.">
        <title>The genome of the diatom Chaetoceros tenuissimus carries an ancient integrated fragment of an extant virus.</title>
        <authorList>
            <person name="Hongo Y."/>
            <person name="Kimura K."/>
            <person name="Takaki Y."/>
            <person name="Yoshida Y."/>
            <person name="Baba S."/>
            <person name="Kobayashi G."/>
            <person name="Nagasaki K."/>
            <person name="Hano T."/>
            <person name="Tomaru Y."/>
        </authorList>
    </citation>
    <scope>NUCLEOTIDE SEQUENCE [LARGE SCALE GENOMIC DNA]</scope>
    <source>
        <strain evidence="2 3">NIES-3715</strain>
    </source>
</reference>
<evidence type="ECO:0000256" key="1">
    <source>
        <dbReference type="SAM" id="MobiDB-lite"/>
    </source>
</evidence>
<organism evidence="2 3">
    <name type="scientific">Chaetoceros tenuissimus</name>
    <dbReference type="NCBI Taxonomy" id="426638"/>
    <lineage>
        <taxon>Eukaryota</taxon>
        <taxon>Sar</taxon>
        <taxon>Stramenopiles</taxon>
        <taxon>Ochrophyta</taxon>
        <taxon>Bacillariophyta</taxon>
        <taxon>Coscinodiscophyceae</taxon>
        <taxon>Chaetocerotophycidae</taxon>
        <taxon>Chaetocerotales</taxon>
        <taxon>Chaetocerotaceae</taxon>
        <taxon>Chaetoceros</taxon>
    </lineage>
</organism>
<feature type="region of interest" description="Disordered" evidence="1">
    <location>
        <begin position="1"/>
        <end position="42"/>
    </location>
</feature>
<feature type="compositionally biased region" description="Basic residues" evidence="1">
    <location>
        <begin position="61"/>
        <end position="71"/>
    </location>
</feature>
<sequence>MSSSFRTGNKKRSSSQQSKLSLSKRRPKSVTPTNRDDGMESFGIFESMLDNYDNIPISKRTQSKTKSRPITKKSAGTKNRLEISNADKRNRKRLSNASKIEEDSDISKMLEGALASSQNGKMKRQTSIPKSQKKLKRNDPSTSQVGIQSFFGKSNKASLAANDQNQKVEKERSIRSNPVNVESVRRQSTTNPITRTNSGKKQSTLPSILSRTPSVKQDSVCEKKELHQPVHEISSESIEEVSDTEVDQEALILAKKEKERRAMNKQVFGRRFDYSNILAQLERRSTRTTIFDRYIDGGYHGMRSNALQKWQVLQNIQLDMGRNMDAEITAMEFDSEGVLLAIALDDGYIRIFDFDEVNAIDIDVRRRELPQGGRRIVAPFICFRVGSDRRISSLHWNPFNENMIGVTFFNKRETRIYDVSNIVNNSPIYLTLTDATLLDTGATYLKFLSPIRVIIGGNDGTVSLWKLIKPSRNNSRNTITKPIWNCNPFGQCPGTCGEITDVILLKSSSTLPSQSGQILFATSFGNFAVVDFNRCERKAFSSQVSPTIMRNWNLSQMKKVKKHVLPTGKWMGVRKMYLWSAIPIGTNTSDLSIEIGIVTNGAWLISIKFDIRSNKISPPSSSVIHRSPKVVQCNADRSSIHEGPMSPASVPDFPSVYGSFEKDSSLVIVTKTKTRYQVLPDYDKRVLSQSVGITGLINSTTDGPEELVVIHRNSGPLFDIPVQGKLKRIAMHPKNEWMVASYNTNGCLKVDLMTLRSRRERFSIQKEAKSLVEGDQTAHTYQCKKELVLFEESLACQRVEQEGNERSLVEGDQTARTYQCKKELILFEESLACQRVEQEGNERSLVEGDQTAHTYQCKKELILFEESLACQRVEQEGNERSLVEGDQTARTYQCKKELVLFEESLACQRVEQEGNERSLVEGDQTARTYQCKKELVLFEESLACQRVEQEGNERSLVEGKLRSLVIQLVLWWP</sequence>
<feature type="region of interest" description="Disordered" evidence="1">
    <location>
        <begin position="56"/>
        <end position="102"/>
    </location>
</feature>
<dbReference type="Gene3D" id="2.130.10.10">
    <property type="entry name" value="YVTN repeat-like/Quinoprotein amine dehydrogenase"/>
    <property type="match status" value="1"/>
</dbReference>
<feature type="compositionally biased region" description="Basic and acidic residues" evidence="1">
    <location>
        <begin position="79"/>
        <end position="88"/>
    </location>
</feature>
<dbReference type="EMBL" id="BLLK01000062">
    <property type="protein sequence ID" value="GFH59200.1"/>
    <property type="molecule type" value="Genomic_DNA"/>
</dbReference>
<protein>
    <submittedName>
        <fullName evidence="2">Uncharacterized protein</fullName>
    </submittedName>
</protein>
<dbReference type="InterPro" id="IPR036322">
    <property type="entry name" value="WD40_repeat_dom_sf"/>
</dbReference>
<feature type="region of interest" description="Disordered" evidence="1">
    <location>
        <begin position="114"/>
        <end position="240"/>
    </location>
</feature>
<feature type="compositionally biased region" description="Polar residues" evidence="1">
    <location>
        <begin position="115"/>
        <end position="130"/>
    </location>
</feature>
<evidence type="ECO:0000313" key="3">
    <source>
        <dbReference type="Proteomes" id="UP001054902"/>
    </source>
</evidence>